<dbReference type="EMBL" id="GBRH01253685">
    <property type="protein sequence ID" value="JAD44210.1"/>
    <property type="molecule type" value="Transcribed_RNA"/>
</dbReference>
<accession>A0A0A9A5E0</accession>
<reference evidence="1" key="1">
    <citation type="submission" date="2014-09" db="EMBL/GenBank/DDBJ databases">
        <authorList>
            <person name="Magalhaes I.L.F."/>
            <person name="Oliveira U."/>
            <person name="Santos F.R."/>
            <person name="Vidigal T.H.D.A."/>
            <person name="Brescovit A.D."/>
            <person name="Santos A.J."/>
        </authorList>
    </citation>
    <scope>NUCLEOTIDE SEQUENCE</scope>
    <source>
        <tissue evidence="1">Shoot tissue taken approximately 20 cm above the soil surface</tissue>
    </source>
</reference>
<name>A0A0A9A5E0_ARUDO</name>
<proteinExistence type="predicted"/>
<sequence>MIHMSAMLQVTGEAEYTDDTPTPPQYFACCSGAE</sequence>
<dbReference type="SUPFAM" id="SSF54665">
    <property type="entry name" value="CO dehydrogenase molybdoprotein N-domain-like"/>
    <property type="match status" value="1"/>
</dbReference>
<reference evidence="1" key="2">
    <citation type="journal article" date="2015" name="Data Brief">
        <title>Shoot transcriptome of the giant reed, Arundo donax.</title>
        <authorList>
            <person name="Barrero R.A."/>
            <person name="Guerrero F.D."/>
            <person name="Moolhuijzen P."/>
            <person name="Goolsby J.A."/>
            <person name="Tidwell J."/>
            <person name="Bellgard S.E."/>
            <person name="Bellgard M.I."/>
        </authorList>
    </citation>
    <scope>NUCLEOTIDE SEQUENCE</scope>
    <source>
        <tissue evidence="1">Shoot tissue taken approximately 20 cm above the soil surface</tissue>
    </source>
</reference>
<evidence type="ECO:0000313" key="1">
    <source>
        <dbReference type="EMBL" id="JAD44210.1"/>
    </source>
</evidence>
<organism evidence="1">
    <name type="scientific">Arundo donax</name>
    <name type="common">Giant reed</name>
    <name type="synonym">Donax arundinaceus</name>
    <dbReference type="NCBI Taxonomy" id="35708"/>
    <lineage>
        <taxon>Eukaryota</taxon>
        <taxon>Viridiplantae</taxon>
        <taxon>Streptophyta</taxon>
        <taxon>Embryophyta</taxon>
        <taxon>Tracheophyta</taxon>
        <taxon>Spermatophyta</taxon>
        <taxon>Magnoliopsida</taxon>
        <taxon>Liliopsida</taxon>
        <taxon>Poales</taxon>
        <taxon>Poaceae</taxon>
        <taxon>PACMAD clade</taxon>
        <taxon>Arundinoideae</taxon>
        <taxon>Arundineae</taxon>
        <taxon>Arundo</taxon>
    </lineage>
</organism>
<dbReference type="AlphaFoldDB" id="A0A0A9A5E0"/>
<protein>
    <submittedName>
        <fullName evidence="1">XDH1</fullName>
    </submittedName>
</protein>
<dbReference type="InterPro" id="IPR036856">
    <property type="entry name" value="Ald_Oxase/Xan_DH_a/b_sf"/>
</dbReference>